<evidence type="ECO:0000256" key="11">
    <source>
        <dbReference type="ARBA" id="ARBA00022840"/>
    </source>
</evidence>
<comment type="catalytic activity">
    <reaction evidence="1">
        <text>ATP + protein L-histidine = ADP + protein N-phospho-L-histidine.</text>
        <dbReference type="EC" id="2.7.13.3"/>
    </reaction>
</comment>
<dbReference type="Pfam" id="PF00512">
    <property type="entry name" value="HisKA"/>
    <property type="match status" value="1"/>
</dbReference>
<dbReference type="CDD" id="cd00082">
    <property type="entry name" value="HisKA"/>
    <property type="match status" value="1"/>
</dbReference>
<evidence type="ECO:0000256" key="1">
    <source>
        <dbReference type="ARBA" id="ARBA00000085"/>
    </source>
</evidence>
<keyword evidence="10" id="KW-0418">Kinase</keyword>
<accession>A0A515EW78</accession>
<keyword evidence="5" id="KW-0997">Cell inner membrane</keyword>
<evidence type="ECO:0000256" key="7">
    <source>
        <dbReference type="ARBA" id="ARBA00022679"/>
    </source>
</evidence>
<keyword evidence="13" id="KW-0902">Two-component regulatory system</keyword>
<evidence type="ECO:0000256" key="9">
    <source>
        <dbReference type="ARBA" id="ARBA00022741"/>
    </source>
</evidence>
<evidence type="ECO:0000259" key="16">
    <source>
        <dbReference type="PROSITE" id="PS50109"/>
    </source>
</evidence>
<keyword evidence="4" id="KW-1003">Cell membrane</keyword>
<name>A0A515EW78_9BURK</name>
<dbReference type="InterPro" id="IPR003660">
    <property type="entry name" value="HAMP_dom"/>
</dbReference>
<keyword evidence="6" id="KW-0597">Phosphoprotein</keyword>
<dbReference type="SUPFAM" id="SSF47384">
    <property type="entry name" value="Homodimeric domain of signal transducing histidine kinase"/>
    <property type="match status" value="1"/>
</dbReference>
<feature type="domain" description="Histidine kinase" evidence="16">
    <location>
        <begin position="192"/>
        <end position="392"/>
    </location>
</feature>
<dbReference type="EMBL" id="CP036282">
    <property type="protein sequence ID" value="QDL56833.1"/>
    <property type="molecule type" value="Genomic_DNA"/>
</dbReference>
<feature type="transmembrane region" description="Helical" evidence="15">
    <location>
        <begin position="40"/>
        <end position="60"/>
    </location>
</feature>
<comment type="subcellular location">
    <subcellularLocation>
        <location evidence="2">Cell inner membrane</location>
        <topology evidence="2">Multi-pass membrane protein</topology>
    </subcellularLocation>
</comment>
<dbReference type="KEGG" id="rhg:EXZ61_16010"/>
<evidence type="ECO:0000313" key="18">
    <source>
        <dbReference type="EMBL" id="QDL56833.1"/>
    </source>
</evidence>
<dbReference type="SMART" id="SM00387">
    <property type="entry name" value="HATPase_c"/>
    <property type="match status" value="1"/>
</dbReference>
<evidence type="ECO:0000256" key="2">
    <source>
        <dbReference type="ARBA" id="ARBA00004429"/>
    </source>
</evidence>
<evidence type="ECO:0000256" key="5">
    <source>
        <dbReference type="ARBA" id="ARBA00022519"/>
    </source>
</evidence>
<reference evidence="19" key="2">
    <citation type="journal article" date="2020" name="Int. J. Syst. Evol. Microbiol.">
        <title>Genomic insights into a novel species Rhodoferax aquaticus sp. nov., isolated from freshwater.</title>
        <authorList>
            <person name="Li T."/>
            <person name="Zhuo Y."/>
            <person name="Jin C.Z."/>
            <person name="Wu X."/>
            <person name="Ko S.R."/>
            <person name="Jin F.J."/>
            <person name="Ahn C.Y."/>
            <person name="Oh H.M."/>
            <person name="Lee H.G."/>
            <person name="Jin L."/>
        </authorList>
    </citation>
    <scope>NUCLEOTIDE SEQUENCE [LARGE SCALE GENOMIC DNA]</scope>
    <source>
        <strain evidence="19">Gr-4</strain>
    </source>
</reference>
<dbReference type="SMART" id="SM00388">
    <property type="entry name" value="HisKA"/>
    <property type="match status" value="1"/>
</dbReference>
<dbReference type="GO" id="GO:0000155">
    <property type="term" value="F:phosphorelay sensor kinase activity"/>
    <property type="evidence" value="ECO:0007669"/>
    <property type="project" value="InterPro"/>
</dbReference>
<keyword evidence="14 15" id="KW-0472">Membrane</keyword>
<dbReference type="GO" id="GO:0005886">
    <property type="term" value="C:plasma membrane"/>
    <property type="evidence" value="ECO:0007669"/>
    <property type="project" value="UniProtKB-SubCell"/>
</dbReference>
<evidence type="ECO:0000259" key="17">
    <source>
        <dbReference type="PROSITE" id="PS50885"/>
    </source>
</evidence>
<evidence type="ECO:0000256" key="6">
    <source>
        <dbReference type="ARBA" id="ARBA00022553"/>
    </source>
</evidence>
<dbReference type="PROSITE" id="PS50109">
    <property type="entry name" value="HIS_KIN"/>
    <property type="match status" value="1"/>
</dbReference>
<dbReference type="Pfam" id="PF00672">
    <property type="entry name" value="HAMP"/>
    <property type="match status" value="1"/>
</dbReference>
<dbReference type="CDD" id="cd06225">
    <property type="entry name" value="HAMP"/>
    <property type="match status" value="1"/>
</dbReference>
<keyword evidence="7" id="KW-0808">Transferase</keyword>
<evidence type="ECO:0000313" key="19">
    <source>
        <dbReference type="Proteomes" id="UP000317365"/>
    </source>
</evidence>
<dbReference type="Proteomes" id="UP000317365">
    <property type="component" value="Chromosome"/>
</dbReference>
<dbReference type="Gene3D" id="3.30.565.10">
    <property type="entry name" value="Histidine kinase-like ATPase, C-terminal domain"/>
    <property type="match status" value="1"/>
</dbReference>
<dbReference type="InterPro" id="IPR003594">
    <property type="entry name" value="HATPase_dom"/>
</dbReference>
<dbReference type="InterPro" id="IPR036890">
    <property type="entry name" value="HATPase_C_sf"/>
</dbReference>
<protein>
    <recommendedName>
        <fullName evidence="3">histidine kinase</fullName>
        <ecNumber evidence="3">2.7.13.3</ecNumber>
    </recommendedName>
</protein>
<sequence length="394" mass="42789">MSTPVWHAPDRAAPRSRTAVSALWRRCLGVLVPQSLFGRLALLLMVAVISSHVLALTLVFELMPRPLGPPPVMLPVPVAGVADMAMPPSPNGSPPWAQAGHPPPPPGLQMGLLLDIGIRLGALMLAAWVGARWLSQPIRSLAGAAQELGHNIYRAPLPEQGPKECVEATRVFNHMQLRICEQLAQRDQFVAAVSHDLRTPLTRLALRAQGLRSSQERERFGQDIAEMDDMIRTTLDYLRGAADAEARVLLDMDSLVRSIAHDCQDCGQDVQLLPSVSVTPMRVQPSAMRRCISNVVENAVRYGQRARIGMEEQSGVLRITVRDDGPGIPETEQERVLAPFYRLEGSRNRNSGGVGLGLATTHDVARRHGGTIVLRNHPDGGLAACITLPYTAAP</sequence>
<dbReference type="InterPro" id="IPR003661">
    <property type="entry name" value="HisK_dim/P_dom"/>
</dbReference>
<dbReference type="PROSITE" id="PS50885">
    <property type="entry name" value="HAMP"/>
    <property type="match status" value="1"/>
</dbReference>
<evidence type="ECO:0000256" key="13">
    <source>
        <dbReference type="ARBA" id="ARBA00023012"/>
    </source>
</evidence>
<keyword evidence="19" id="KW-1185">Reference proteome</keyword>
<evidence type="ECO:0000256" key="14">
    <source>
        <dbReference type="ARBA" id="ARBA00023136"/>
    </source>
</evidence>
<dbReference type="SMART" id="SM00304">
    <property type="entry name" value="HAMP"/>
    <property type="match status" value="1"/>
</dbReference>
<feature type="domain" description="HAMP" evidence="17">
    <location>
        <begin position="132"/>
        <end position="184"/>
    </location>
</feature>
<dbReference type="Gene3D" id="1.10.287.130">
    <property type="match status" value="1"/>
</dbReference>
<keyword evidence="8 15" id="KW-0812">Transmembrane</keyword>
<evidence type="ECO:0000256" key="3">
    <source>
        <dbReference type="ARBA" id="ARBA00012438"/>
    </source>
</evidence>
<dbReference type="InterPro" id="IPR005467">
    <property type="entry name" value="His_kinase_dom"/>
</dbReference>
<dbReference type="EC" id="2.7.13.3" evidence="3"/>
<dbReference type="PRINTS" id="PR00344">
    <property type="entry name" value="BCTRLSENSOR"/>
</dbReference>
<proteinExistence type="predicted"/>
<dbReference type="GO" id="GO:0005524">
    <property type="term" value="F:ATP binding"/>
    <property type="evidence" value="ECO:0007669"/>
    <property type="project" value="UniProtKB-KW"/>
</dbReference>
<organism evidence="18 19">
    <name type="scientific">Rhodoferax aquaticus</name>
    <dbReference type="NCBI Taxonomy" id="2527691"/>
    <lineage>
        <taxon>Bacteria</taxon>
        <taxon>Pseudomonadati</taxon>
        <taxon>Pseudomonadota</taxon>
        <taxon>Betaproteobacteria</taxon>
        <taxon>Burkholderiales</taxon>
        <taxon>Comamonadaceae</taxon>
        <taxon>Rhodoferax</taxon>
    </lineage>
</organism>
<evidence type="ECO:0000256" key="15">
    <source>
        <dbReference type="SAM" id="Phobius"/>
    </source>
</evidence>
<dbReference type="Pfam" id="PF02518">
    <property type="entry name" value="HATPase_c"/>
    <property type="match status" value="1"/>
</dbReference>
<dbReference type="AlphaFoldDB" id="A0A515EW78"/>
<keyword evidence="11" id="KW-0067">ATP-binding</keyword>
<dbReference type="InterPro" id="IPR004358">
    <property type="entry name" value="Sig_transdc_His_kin-like_C"/>
</dbReference>
<keyword evidence="12 15" id="KW-1133">Transmembrane helix</keyword>
<evidence type="ECO:0000256" key="10">
    <source>
        <dbReference type="ARBA" id="ARBA00022777"/>
    </source>
</evidence>
<keyword evidence="9" id="KW-0547">Nucleotide-binding</keyword>
<evidence type="ECO:0000256" key="4">
    <source>
        <dbReference type="ARBA" id="ARBA00022475"/>
    </source>
</evidence>
<dbReference type="PANTHER" id="PTHR44936:SF5">
    <property type="entry name" value="SENSOR HISTIDINE KINASE ENVZ"/>
    <property type="match status" value="1"/>
</dbReference>
<dbReference type="SUPFAM" id="SSF55874">
    <property type="entry name" value="ATPase domain of HSP90 chaperone/DNA topoisomerase II/histidine kinase"/>
    <property type="match status" value="1"/>
</dbReference>
<dbReference type="InterPro" id="IPR036097">
    <property type="entry name" value="HisK_dim/P_sf"/>
</dbReference>
<gene>
    <name evidence="18" type="ORF">EXZ61_16010</name>
</gene>
<dbReference type="PANTHER" id="PTHR44936">
    <property type="entry name" value="SENSOR PROTEIN CREC"/>
    <property type="match status" value="1"/>
</dbReference>
<evidence type="ECO:0000256" key="12">
    <source>
        <dbReference type="ARBA" id="ARBA00022989"/>
    </source>
</evidence>
<dbReference type="InterPro" id="IPR050980">
    <property type="entry name" value="2C_sensor_his_kinase"/>
</dbReference>
<reference evidence="19" key="1">
    <citation type="submission" date="2019-02" db="EMBL/GenBank/DDBJ databases">
        <title>Complete genome sequence of Rhodoferax sp. Gr-4.</title>
        <authorList>
            <person name="Jin L."/>
        </authorList>
    </citation>
    <scope>NUCLEOTIDE SEQUENCE [LARGE SCALE GENOMIC DNA]</scope>
    <source>
        <strain evidence="19">Gr-4</strain>
    </source>
</reference>
<evidence type="ECO:0000256" key="8">
    <source>
        <dbReference type="ARBA" id="ARBA00022692"/>
    </source>
</evidence>